<dbReference type="EMBL" id="JAEVHI010000001">
    <property type="protein sequence ID" value="KAG5302525.1"/>
    <property type="molecule type" value="Genomic_DNA"/>
</dbReference>
<dbReference type="AlphaFoldDB" id="A0A8H8D5G1"/>
<evidence type="ECO:0000313" key="3">
    <source>
        <dbReference type="Proteomes" id="UP000670092"/>
    </source>
</evidence>
<dbReference type="VEuPathDB" id="FungiDB:I7I52_00200"/>
<dbReference type="OrthoDB" id="10585179at2759"/>
<organism evidence="2 3">
    <name type="scientific">Ajellomyces capsulatus</name>
    <name type="common">Darling's disease fungus</name>
    <name type="synonym">Histoplasma capsulatum</name>
    <dbReference type="NCBI Taxonomy" id="5037"/>
    <lineage>
        <taxon>Eukaryota</taxon>
        <taxon>Fungi</taxon>
        <taxon>Dikarya</taxon>
        <taxon>Ascomycota</taxon>
        <taxon>Pezizomycotina</taxon>
        <taxon>Eurotiomycetes</taxon>
        <taxon>Eurotiomycetidae</taxon>
        <taxon>Onygenales</taxon>
        <taxon>Ajellomycetaceae</taxon>
        <taxon>Histoplasma</taxon>
    </lineage>
</organism>
<proteinExistence type="predicted"/>
<keyword evidence="1" id="KW-0812">Transmembrane</keyword>
<gene>
    <name evidence="2" type="ORF">I7I52_00200</name>
</gene>
<evidence type="ECO:0000313" key="2">
    <source>
        <dbReference type="EMBL" id="KAG5302525.1"/>
    </source>
</evidence>
<protein>
    <submittedName>
        <fullName evidence="2">Uncharacterized protein</fullName>
    </submittedName>
</protein>
<comment type="caution">
    <text evidence="2">The sequence shown here is derived from an EMBL/GenBank/DDBJ whole genome shotgun (WGS) entry which is preliminary data.</text>
</comment>
<accession>A0A8H8D5G1</accession>
<keyword evidence="1" id="KW-1133">Transmembrane helix</keyword>
<name>A0A8H8D5G1_AJECA</name>
<keyword evidence="1" id="KW-0472">Membrane</keyword>
<evidence type="ECO:0000256" key="1">
    <source>
        <dbReference type="SAM" id="Phobius"/>
    </source>
</evidence>
<feature type="transmembrane region" description="Helical" evidence="1">
    <location>
        <begin position="67"/>
        <end position="86"/>
    </location>
</feature>
<dbReference type="Proteomes" id="UP000670092">
    <property type="component" value="Unassembled WGS sequence"/>
</dbReference>
<reference evidence="2 3" key="1">
    <citation type="submission" date="2021-01" db="EMBL/GenBank/DDBJ databases">
        <title>Chromosome-level genome assembly of a human fungal pathogen reveals clustering of transcriptionally co-regulated genes.</title>
        <authorList>
            <person name="Voorhies M."/>
            <person name="Cohen S."/>
            <person name="Shea T.P."/>
            <person name="Petrus S."/>
            <person name="Munoz J.F."/>
            <person name="Poplawski S."/>
            <person name="Goldman W.E."/>
            <person name="Michael T."/>
            <person name="Cuomo C.A."/>
            <person name="Sil A."/>
            <person name="Beyhan S."/>
        </authorList>
    </citation>
    <scope>NUCLEOTIDE SEQUENCE [LARGE SCALE GENOMIC DNA]</scope>
    <source>
        <strain evidence="2 3">G184AR</strain>
    </source>
</reference>
<sequence length="90" mass="10073">MPGAEMFLIPRKRLGPHGNRCLHVLLYSTALQDVRRCRLFWKICRGKVACDVFWAILPVHVPPDLTAGLFLCFIIPVICVVAVMLGKITG</sequence>